<feature type="region of interest" description="Disordered" evidence="1">
    <location>
        <begin position="245"/>
        <end position="297"/>
    </location>
</feature>
<evidence type="ECO:0000313" key="2">
    <source>
        <dbReference type="EMBL" id="WPF25637.1"/>
    </source>
</evidence>
<feature type="region of interest" description="Disordered" evidence="1">
    <location>
        <begin position="1"/>
        <end position="46"/>
    </location>
</feature>
<organism evidence="2 3">
    <name type="scientific">Corynebacterium pseudokroppenstedtii</name>
    <dbReference type="NCBI Taxonomy" id="2804917"/>
    <lineage>
        <taxon>Bacteria</taxon>
        <taxon>Bacillati</taxon>
        <taxon>Actinomycetota</taxon>
        <taxon>Actinomycetes</taxon>
        <taxon>Mycobacteriales</taxon>
        <taxon>Corynebacteriaceae</taxon>
        <taxon>Corynebacterium</taxon>
    </lineage>
</organism>
<evidence type="ECO:0000313" key="3">
    <source>
        <dbReference type="Proteomes" id="UP001174314"/>
    </source>
</evidence>
<proteinExistence type="predicted"/>
<feature type="compositionally biased region" description="Basic and acidic residues" evidence="1">
    <location>
        <begin position="24"/>
        <end position="46"/>
    </location>
</feature>
<accession>A0AAU0PZD0</accession>
<evidence type="ECO:0000256" key="1">
    <source>
        <dbReference type="SAM" id="MobiDB-lite"/>
    </source>
</evidence>
<keyword evidence="3" id="KW-1185">Reference proteome</keyword>
<feature type="compositionally biased region" description="Basic and acidic residues" evidence="1">
    <location>
        <begin position="288"/>
        <end position="297"/>
    </location>
</feature>
<protein>
    <recommendedName>
        <fullName evidence="4">EcsC family protein</fullName>
    </recommendedName>
</protein>
<reference evidence="2 3" key="1">
    <citation type="submission" date="2023-10" db="EMBL/GenBank/DDBJ databases">
        <title>complete genome sequence of Corynebacterium pseudokroppenstedtii P15-C1.</title>
        <authorList>
            <person name="Bruggemann H."/>
            <person name="Poehlein A."/>
        </authorList>
    </citation>
    <scope>NUCLEOTIDE SEQUENCE [LARGE SCALE GENOMIC DNA]</scope>
    <source>
        <strain evidence="2 3">P15_C1</strain>
    </source>
</reference>
<dbReference type="EMBL" id="CP137757">
    <property type="protein sequence ID" value="WPF25637.1"/>
    <property type="molecule type" value="Genomic_DNA"/>
</dbReference>
<name>A0AAU0PZD0_9CORY</name>
<dbReference type="KEGG" id="cpsk:Q0N40_03590"/>
<dbReference type="RefSeq" id="WP_221924028.1">
    <property type="nucleotide sequence ID" value="NZ_CP137757.1"/>
</dbReference>
<dbReference type="AlphaFoldDB" id="A0AAU0PZD0"/>
<dbReference type="Proteomes" id="UP001174314">
    <property type="component" value="Chromosome"/>
</dbReference>
<gene>
    <name evidence="2" type="ORF">Q0N40_03590</name>
</gene>
<sequence>MASLLNVVPDAIKDRFPSKKHSDKHSDKPSNDELDRSGNIENKEQPSRILSAVERAAEIQVRPIARYVDMVKSKHEGESPAHVQEVINKHFRRLATTTGVGAGASAAVPGVGTLASLGVSTGDAFLFLELTTWYTLSSAYLRGIDISRHKDRTALVLLAINGSSANEAIATVLGSGSIFRLKSLSQPAVGQVNNQLASMALKKIRKRAATSMVAKALPLGIGALMGGTLNRKIASKAIEHVSATLGDPPLVWPDTTRALEQGDSGTSDAATALENAWEKMAQSSGDKNTSDSDTDKE</sequence>
<evidence type="ECO:0008006" key="4">
    <source>
        <dbReference type="Google" id="ProtNLM"/>
    </source>
</evidence>